<evidence type="ECO:0000259" key="4">
    <source>
        <dbReference type="PROSITE" id="PS50995"/>
    </source>
</evidence>
<dbReference type="EMBL" id="JACSQP010000003">
    <property type="protein sequence ID" value="MBD7957367.1"/>
    <property type="molecule type" value="Genomic_DNA"/>
</dbReference>
<dbReference type="InterPro" id="IPR023187">
    <property type="entry name" value="Tscrpt_reg_MarR-type_CS"/>
</dbReference>
<evidence type="ECO:0000313" key="6">
    <source>
        <dbReference type="Proteomes" id="UP000648352"/>
    </source>
</evidence>
<dbReference type="PRINTS" id="PR00598">
    <property type="entry name" value="HTHMARR"/>
</dbReference>
<organism evidence="5 6">
    <name type="scientific">Microbacterium pullorum</name>
    <dbReference type="NCBI Taxonomy" id="2762236"/>
    <lineage>
        <taxon>Bacteria</taxon>
        <taxon>Bacillati</taxon>
        <taxon>Actinomycetota</taxon>
        <taxon>Actinomycetes</taxon>
        <taxon>Micrococcales</taxon>
        <taxon>Microbacteriaceae</taxon>
        <taxon>Microbacterium</taxon>
    </lineage>
</organism>
<protein>
    <submittedName>
        <fullName evidence="5">MarR family transcriptional regulator</fullName>
    </submittedName>
</protein>
<dbReference type="RefSeq" id="WP_191718537.1">
    <property type="nucleotide sequence ID" value="NZ_JACSQP010000003.1"/>
</dbReference>
<dbReference type="SMART" id="SM00347">
    <property type="entry name" value="HTH_MARR"/>
    <property type="match status" value="1"/>
</dbReference>
<accession>A0ABR8S1L2</accession>
<evidence type="ECO:0000256" key="3">
    <source>
        <dbReference type="ARBA" id="ARBA00023163"/>
    </source>
</evidence>
<dbReference type="Pfam" id="PF12802">
    <property type="entry name" value="MarR_2"/>
    <property type="match status" value="1"/>
</dbReference>
<dbReference type="InterPro" id="IPR000835">
    <property type="entry name" value="HTH_MarR-typ"/>
</dbReference>
<comment type="caution">
    <text evidence="5">The sequence shown here is derived from an EMBL/GenBank/DDBJ whole genome shotgun (WGS) entry which is preliminary data.</text>
</comment>
<dbReference type="InterPro" id="IPR039422">
    <property type="entry name" value="MarR/SlyA-like"/>
</dbReference>
<dbReference type="PROSITE" id="PS50995">
    <property type="entry name" value="HTH_MARR_2"/>
    <property type="match status" value="1"/>
</dbReference>
<name>A0ABR8S1L2_9MICO</name>
<evidence type="ECO:0000313" key="5">
    <source>
        <dbReference type="EMBL" id="MBD7957367.1"/>
    </source>
</evidence>
<dbReference type="PANTHER" id="PTHR33164">
    <property type="entry name" value="TRANSCRIPTIONAL REGULATOR, MARR FAMILY"/>
    <property type="match status" value="1"/>
</dbReference>
<dbReference type="Gene3D" id="1.10.10.10">
    <property type="entry name" value="Winged helix-like DNA-binding domain superfamily/Winged helix DNA-binding domain"/>
    <property type="match status" value="1"/>
</dbReference>
<dbReference type="Proteomes" id="UP000648352">
    <property type="component" value="Unassembled WGS sequence"/>
</dbReference>
<dbReference type="SUPFAM" id="SSF46785">
    <property type="entry name" value="Winged helix' DNA-binding domain"/>
    <property type="match status" value="1"/>
</dbReference>
<evidence type="ECO:0000256" key="1">
    <source>
        <dbReference type="ARBA" id="ARBA00023015"/>
    </source>
</evidence>
<keyword evidence="2" id="KW-0238">DNA-binding</keyword>
<keyword evidence="1" id="KW-0805">Transcription regulation</keyword>
<dbReference type="PANTHER" id="PTHR33164:SF43">
    <property type="entry name" value="HTH-TYPE TRANSCRIPTIONAL REPRESSOR YETL"/>
    <property type="match status" value="1"/>
</dbReference>
<keyword evidence="6" id="KW-1185">Reference proteome</keyword>
<dbReference type="PROSITE" id="PS01117">
    <property type="entry name" value="HTH_MARR_1"/>
    <property type="match status" value="1"/>
</dbReference>
<dbReference type="InterPro" id="IPR036388">
    <property type="entry name" value="WH-like_DNA-bd_sf"/>
</dbReference>
<sequence>MSGLAPEQLIEVFAQDSRALSHALAAERVQPFLGLDLTLSQLKTLMLVASRAASTGRELAEKLRVSAPTVSTGVERLVELGYLQREESAADRRVKTLGATRKGLDLYDEFIGRNETSADLLASLDPEDLAALVRGMSALRRAADARRATPD</sequence>
<feature type="domain" description="HTH marR-type" evidence="4">
    <location>
        <begin position="6"/>
        <end position="141"/>
    </location>
</feature>
<keyword evidence="3" id="KW-0804">Transcription</keyword>
<gene>
    <name evidence="5" type="ORF">H9651_06930</name>
</gene>
<reference evidence="5 6" key="1">
    <citation type="submission" date="2020-08" db="EMBL/GenBank/DDBJ databases">
        <title>A Genomic Blueprint of the Chicken Gut Microbiome.</title>
        <authorList>
            <person name="Gilroy R."/>
            <person name="Ravi A."/>
            <person name="Getino M."/>
            <person name="Pursley I."/>
            <person name="Horton D.L."/>
            <person name="Alikhan N.-F."/>
            <person name="Baker D."/>
            <person name="Gharbi K."/>
            <person name="Hall N."/>
            <person name="Watson M."/>
            <person name="Adriaenssens E.M."/>
            <person name="Foster-Nyarko E."/>
            <person name="Jarju S."/>
            <person name="Secka A."/>
            <person name="Antonio M."/>
            <person name="Oren A."/>
            <person name="Chaudhuri R."/>
            <person name="La Ragione R.M."/>
            <person name="Hildebrand F."/>
            <person name="Pallen M.J."/>
        </authorList>
    </citation>
    <scope>NUCLEOTIDE SEQUENCE [LARGE SCALE GENOMIC DNA]</scope>
    <source>
        <strain evidence="5 6">Sa4CUA7</strain>
    </source>
</reference>
<proteinExistence type="predicted"/>
<dbReference type="InterPro" id="IPR036390">
    <property type="entry name" value="WH_DNA-bd_sf"/>
</dbReference>
<evidence type="ECO:0000256" key="2">
    <source>
        <dbReference type="ARBA" id="ARBA00023125"/>
    </source>
</evidence>